<dbReference type="InterPro" id="IPR025324">
    <property type="entry name" value="DUF4230"/>
</dbReference>
<keyword evidence="2" id="KW-1133">Transmembrane helix</keyword>
<name>A0ABW1EEA7_9BACT</name>
<feature type="compositionally biased region" description="Low complexity" evidence="1">
    <location>
        <begin position="36"/>
        <end position="47"/>
    </location>
</feature>
<protein>
    <submittedName>
        <fullName evidence="3">DUF4230 domain-containing protein</fullName>
    </submittedName>
</protein>
<evidence type="ECO:0000313" key="3">
    <source>
        <dbReference type="EMBL" id="MFC5861580.1"/>
    </source>
</evidence>
<keyword evidence="4" id="KW-1185">Reference proteome</keyword>
<keyword evidence="2" id="KW-0472">Membrane</keyword>
<accession>A0ABW1EEA7</accession>
<reference evidence="4" key="1">
    <citation type="journal article" date="2019" name="Int. J. Syst. Evol. Microbiol.">
        <title>The Global Catalogue of Microorganisms (GCM) 10K type strain sequencing project: providing services to taxonomists for standard genome sequencing and annotation.</title>
        <authorList>
            <consortium name="The Broad Institute Genomics Platform"/>
            <consortium name="The Broad Institute Genome Sequencing Center for Infectious Disease"/>
            <person name="Wu L."/>
            <person name="Ma J."/>
        </authorList>
    </citation>
    <scope>NUCLEOTIDE SEQUENCE [LARGE SCALE GENOMIC DNA]</scope>
    <source>
        <strain evidence="4">JCM 4087</strain>
    </source>
</reference>
<feature type="region of interest" description="Disordered" evidence="1">
    <location>
        <begin position="1"/>
        <end position="47"/>
    </location>
</feature>
<dbReference type="Proteomes" id="UP001596091">
    <property type="component" value="Unassembled WGS sequence"/>
</dbReference>
<evidence type="ECO:0000313" key="4">
    <source>
        <dbReference type="Proteomes" id="UP001596091"/>
    </source>
</evidence>
<dbReference type="Pfam" id="PF14014">
    <property type="entry name" value="DUF4230"/>
    <property type="match status" value="1"/>
</dbReference>
<comment type="caution">
    <text evidence="3">The sequence shown here is derived from an EMBL/GenBank/DDBJ whole genome shotgun (WGS) entry which is preliminary data.</text>
</comment>
<proteinExistence type="predicted"/>
<keyword evidence="2" id="KW-0812">Transmembrane</keyword>
<evidence type="ECO:0000256" key="2">
    <source>
        <dbReference type="SAM" id="Phobius"/>
    </source>
</evidence>
<feature type="transmembrane region" description="Helical" evidence="2">
    <location>
        <begin position="55"/>
        <end position="80"/>
    </location>
</feature>
<gene>
    <name evidence="3" type="ORF">ACFPT7_04700</name>
</gene>
<dbReference type="RefSeq" id="WP_263336919.1">
    <property type="nucleotide sequence ID" value="NZ_JAGSYH010000004.1"/>
</dbReference>
<evidence type="ECO:0000256" key="1">
    <source>
        <dbReference type="SAM" id="MobiDB-lite"/>
    </source>
</evidence>
<dbReference type="EMBL" id="JBHSPH010000002">
    <property type="protein sequence ID" value="MFC5861580.1"/>
    <property type="molecule type" value="Genomic_DNA"/>
</dbReference>
<sequence>MPEQLEEQATQSISPAESRILNDSLAEPFPPDPHAPRSSAQPSAAPRAPRRGRMFLALAIGVMLGLLGAVFFSLVLGYLFHRNTQLDTSTPAIVEQIRKLSRLETVDYSIDKIVEGQKSYALLPNFLTGDKLLLIAHGDVVAGVDLGQLRSTDITVNGQSVTVHLPPAQILSSRLDNQHTRVYSRDTGLLATADPALESTVRQAAEQQITQAALSDGILNKAHQNAQNSISALLYGLGFHSVTIN</sequence>
<organism evidence="3 4">
    <name type="scientific">Acidicapsa dinghuensis</name>
    <dbReference type="NCBI Taxonomy" id="2218256"/>
    <lineage>
        <taxon>Bacteria</taxon>
        <taxon>Pseudomonadati</taxon>
        <taxon>Acidobacteriota</taxon>
        <taxon>Terriglobia</taxon>
        <taxon>Terriglobales</taxon>
        <taxon>Acidobacteriaceae</taxon>
        <taxon>Acidicapsa</taxon>
    </lineage>
</organism>